<dbReference type="PANTHER" id="PTHR30193:SF37">
    <property type="entry name" value="INNER MEMBRANE ABC TRANSPORTER PERMEASE PROTEIN YCJO"/>
    <property type="match status" value="1"/>
</dbReference>
<keyword evidence="2 7" id="KW-0813">Transport</keyword>
<dbReference type="Gene3D" id="1.10.3720.10">
    <property type="entry name" value="MetI-like"/>
    <property type="match status" value="1"/>
</dbReference>
<keyword evidence="5 7" id="KW-1133">Transmembrane helix</keyword>
<feature type="transmembrane region" description="Helical" evidence="7">
    <location>
        <begin position="68"/>
        <end position="95"/>
    </location>
</feature>
<evidence type="ECO:0000313" key="9">
    <source>
        <dbReference type="EMBL" id="WFT75318.1"/>
    </source>
</evidence>
<feature type="domain" description="ABC transmembrane type-1" evidence="8">
    <location>
        <begin position="68"/>
        <end position="285"/>
    </location>
</feature>
<comment type="similarity">
    <text evidence="7">Belongs to the binding-protein-dependent transport system permease family.</text>
</comment>
<keyword evidence="4 7" id="KW-0812">Transmembrane</keyword>
<dbReference type="InterPro" id="IPR051393">
    <property type="entry name" value="ABC_transporter_permease"/>
</dbReference>
<dbReference type="PANTHER" id="PTHR30193">
    <property type="entry name" value="ABC TRANSPORTER PERMEASE PROTEIN"/>
    <property type="match status" value="1"/>
</dbReference>
<evidence type="ECO:0000256" key="4">
    <source>
        <dbReference type="ARBA" id="ARBA00022692"/>
    </source>
</evidence>
<dbReference type="Pfam" id="PF00528">
    <property type="entry name" value="BPD_transp_1"/>
    <property type="match status" value="1"/>
</dbReference>
<dbReference type="EMBL" id="CP121671">
    <property type="protein sequence ID" value="WFT75318.1"/>
    <property type="molecule type" value="Genomic_DNA"/>
</dbReference>
<keyword evidence="3" id="KW-1003">Cell membrane</keyword>
<evidence type="ECO:0000256" key="6">
    <source>
        <dbReference type="ARBA" id="ARBA00023136"/>
    </source>
</evidence>
<organism evidence="9 10">
    <name type="scientific">Halobacillus naozhouensis</name>
    <dbReference type="NCBI Taxonomy" id="554880"/>
    <lineage>
        <taxon>Bacteria</taxon>
        <taxon>Bacillati</taxon>
        <taxon>Bacillota</taxon>
        <taxon>Bacilli</taxon>
        <taxon>Bacillales</taxon>
        <taxon>Bacillaceae</taxon>
        <taxon>Halobacillus</taxon>
    </lineage>
</organism>
<evidence type="ECO:0000256" key="3">
    <source>
        <dbReference type="ARBA" id="ARBA00022475"/>
    </source>
</evidence>
<evidence type="ECO:0000256" key="2">
    <source>
        <dbReference type="ARBA" id="ARBA00022448"/>
    </source>
</evidence>
<feature type="transmembrane region" description="Helical" evidence="7">
    <location>
        <begin position="204"/>
        <end position="225"/>
    </location>
</feature>
<gene>
    <name evidence="9" type="ORF">P9989_02675</name>
</gene>
<evidence type="ECO:0000259" key="8">
    <source>
        <dbReference type="PROSITE" id="PS50928"/>
    </source>
</evidence>
<sequence length="294" mass="33041">MKEVLGDRKAILLFMLPALLIYIVILLVPIVWSSVYTFYEGSLIKGFSFVGIQNYIQLFNDSNFFSSLWITLKFTLIVTTGQVFLGLMLSLLYVFYIKRASFLIRTLVFFPVVLPTVAIAQLFAKLFEIAPNYGLVNSVLTAFHLETWVQAWLGQPETAFWILCIMEIWKAMGFYAVILYAGLMDVPEDVLEAAKIDGAKGWKMTQFIILPLIKPILISAIIFSLSGTLKVFEQVVALTGGGPGKSTTTLSVYMYQHAFTNGNYGYGSTVALFLLFMTLVVTLIVYKVSWKDQT</sequence>
<evidence type="ECO:0000256" key="7">
    <source>
        <dbReference type="RuleBase" id="RU363032"/>
    </source>
</evidence>
<dbReference type="InterPro" id="IPR035906">
    <property type="entry name" value="MetI-like_sf"/>
</dbReference>
<feature type="transmembrane region" description="Helical" evidence="7">
    <location>
        <begin position="159"/>
        <end position="183"/>
    </location>
</feature>
<evidence type="ECO:0000256" key="1">
    <source>
        <dbReference type="ARBA" id="ARBA00004651"/>
    </source>
</evidence>
<dbReference type="InterPro" id="IPR000515">
    <property type="entry name" value="MetI-like"/>
</dbReference>
<protein>
    <submittedName>
        <fullName evidence="9">Sugar ABC transporter permease</fullName>
    </submittedName>
</protein>
<keyword evidence="6 7" id="KW-0472">Membrane</keyword>
<dbReference type="PROSITE" id="PS50928">
    <property type="entry name" value="ABC_TM1"/>
    <property type="match status" value="1"/>
</dbReference>
<feature type="transmembrane region" description="Helical" evidence="7">
    <location>
        <begin position="264"/>
        <end position="286"/>
    </location>
</feature>
<dbReference type="RefSeq" id="WP_283077283.1">
    <property type="nucleotide sequence ID" value="NZ_CP121671.1"/>
</dbReference>
<comment type="subcellular location">
    <subcellularLocation>
        <location evidence="1 7">Cell membrane</location>
        <topology evidence="1 7">Multi-pass membrane protein</topology>
    </subcellularLocation>
</comment>
<proteinExistence type="inferred from homology"/>
<reference evidence="9 10" key="1">
    <citation type="submission" date="2023-04" db="EMBL/GenBank/DDBJ databases">
        <title>Genome sequence of Halobacillus naozhouensis KACC 21980.</title>
        <authorList>
            <person name="Kim S."/>
            <person name="Heo J."/>
            <person name="Kwon S.-W."/>
        </authorList>
    </citation>
    <scope>NUCLEOTIDE SEQUENCE [LARGE SCALE GENOMIC DNA]</scope>
    <source>
        <strain evidence="9 10">KCTC 13234</strain>
    </source>
</reference>
<feature type="transmembrane region" description="Helical" evidence="7">
    <location>
        <begin position="102"/>
        <end position="124"/>
    </location>
</feature>
<name>A0ABY8IYP1_9BACI</name>
<accession>A0ABY8IYP1</accession>
<dbReference type="Proteomes" id="UP001221597">
    <property type="component" value="Chromosome"/>
</dbReference>
<dbReference type="CDD" id="cd06261">
    <property type="entry name" value="TM_PBP2"/>
    <property type="match status" value="1"/>
</dbReference>
<evidence type="ECO:0000256" key="5">
    <source>
        <dbReference type="ARBA" id="ARBA00022989"/>
    </source>
</evidence>
<dbReference type="SUPFAM" id="SSF161098">
    <property type="entry name" value="MetI-like"/>
    <property type="match status" value="1"/>
</dbReference>
<feature type="transmembrane region" description="Helical" evidence="7">
    <location>
        <begin position="12"/>
        <end position="32"/>
    </location>
</feature>
<keyword evidence="10" id="KW-1185">Reference proteome</keyword>
<evidence type="ECO:0000313" key="10">
    <source>
        <dbReference type="Proteomes" id="UP001221597"/>
    </source>
</evidence>